<dbReference type="InterPro" id="IPR029062">
    <property type="entry name" value="Class_I_gatase-like"/>
</dbReference>
<protein>
    <recommendedName>
        <fullName evidence="7">Pyridoxal 5'-phosphate synthase subunit PdxT</fullName>
        <ecNumber evidence="7">4.3.3.6</ecNumber>
    </recommendedName>
    <alternativeName>
        <fullName evidence="7">Pdx2</fullName>
    </alternativeName>
    <alternativeName>
        <fullName evidence="7">Pyridoxal 5'-phosphate synthase glutaminase subunit</fullName>
        <ecNumber evidence="7">3.5.1.2</ecNumber>
    </alternativeName>
</protein>
<dbReference type="PROSITE" id="PS51130">
    <property type="entry name" value="PDXT_SNO_2"/>
    <property type="match status" value="1"/>
</dbReference>
<evidence type="ECO:0000313" key="8">
    <source>
        <dbReference type="EMBL" id="MBW7454312.1"/>
    </source>
</evidence>
<comment type="pathway">
    <text evidence="7">Cofactor biosynthesis; pyridoxal 5'-phosphate biosynthesis.</text>
</comment>
<dbReference type="Proteomes" id="UP001519887">
    <property type="component" value="Unassembled WGS sequence"/>
</dbReference>
<dbReference type="RefSeq" id="WP_210046886.1">
    <property type="nucleotide sequence ID" value="NZ_JBHLVU010000020.1"/>
</dbReference>
<feature type="binding site" evidence="7">
    <location>
        <position position="105"/>
    </location>
    <ligand>
        <name>L-glutamine</name>
        <dbReference type="ChEBI" id="CHEBI:58359"/>
    </ligand>
</feature>
<dbReference type="PROSITE" id="PS01236">
    <property type="entry name" value="PDXT_SNO_1"/>
    <property type="match status" value="1"/>
</dbReference>
<comment type="subunit">
    <text evidence="7">In the presence of PdxS, forms a dodecamer of heterodimers. Only shows activity in the heterodimer.</text>
</comment>
<evidence type="ECO:0000256" key="4">
    <source>
        <dbReference type="ARBA" id="ARBA00022962"/>
    </source>
</evidence>
<dbReference type="EC" id="3.5.1.2" evidence="7"/>
<evidence type="ECO:0000256" key="5">
    <source>
        <dbReference type="ARBA" id="ARBA00023239"/>
    </source>
</evidence>
<dbReference type="HAMAP" id="MF_01615">
    <property type="entry name" value="PdxT"/>
    <property type="match status" value="1"/>
</dbReference>
<evidence type="ECO:0000313" key="9">
    <source>
        <dbReference type="Proteomes" id="UP001519887"/>
    </source>
</evidence>
<comment type="function">
    <text evidence="7">Catalyzes the hydrolysis of glutamine to glutamate and ammonia as part of the biosynthesis of pyridoxal 5'-phosphate. The resulting ammonia molecule is channeled to the active site of PdxS.</text>
</comment>
<feature type="binding site" evidence="7">
    <location>
        <begin position="46"/>
        <end position="48"/>
    </location>
    <ligand>
        <name>L-glutamine</name>
        <dbReference type="ChEBI" id="CHEBI:58359"/>
    </ligand>
</feature>
<evidence type="ECO:0000256" key="7">
    <source>
        <dbReference type="HAMAP-Rule" id="MF_01615"/>
    </source>
</evidence>
<dbReference type="Gene3D" id="3.40.50.880">
    <property type="match status" value="1"/>
</dbReference>
<comment type="caution">
    <text evidence="8">The sequence shown here is derived from an EMBL/GenBank/DDBJ whole genome shotgun (WGS) entry which is preliminary data.</text>
</comment>
<keyword evidence="3 7" id="KW-0663">Pyridoxal phosphate</keyword>
<comment type="catalytic activity">
    <reaction evidence="7">
        <text>aldehydo-D-ribose 5-phosphate + D-glyceraldehyde 3-phosphate + L-glutamine = pyridoxal 5'-phosphate + L-glutamate + phosphate + 3 H2O + H(+)</text>
        <dbReference type="Rhea" id="RHEA:31507"/>
        <dbReference type="ChEBI" id="CHEBI:15377"/>
        <dbReference type="ChEBI" id="CHEBI:15378"/>
        <dbReference type="ChEBI" id="CHEBI:29985"/>
        <dbReference type="ChEBI" id="CHEBI:43474"/>
        <dbReference type="ChEBI" id="CHEBI:58273"/>
        <dbReference type="ChEBI" id="CHEBI:58359"/>
        <dbReference type="ChEBI" id="CHEBI:59776"/>
        <dbReference type="ChEBI" id="CHEBI:597326"/>
        <dbReference type="EC" id="4.3.3.6"/>
    </reaction>
</comment>
<dbReference type="EC" id="4.3.3.6" evidence="7"/>
<organism evidence="8 9">
    <name type="scientific">Paenibacillus sepulcri</name>
    <dbReference type="NCBI Taxonomy" id="359917"/>
    <lineage>
        <taxon>Bacteria</taxon>
        <taxon>Bacillati</taxon>
        <taxon>Bacillota</taxon>
        <taxon>Bacilli</taxon>
        <taxon>Bacillales</taxon>
        <taxon>Paenibacillaceae</taxon>
        <taxon>Paenibacillus</taxon>
    </lineage>
</organism>
<sequence length="195" mass="21247">MKIGVLALQGAVAEHMRSIQAAGGEPVAVKQSGQLDELDGLIIPGGESTTIGKLMRKYDFMDAIRSFSDAGKPIFGTCAGLIVLADRIEGQEEAHLQLMNMTVARNAFGRQRESFETDLAVIGIDEPVRAVFIRAPLIKEVGEGVEVLSTYNDEIVTARQGHLLVSSYHPELTDDYRLHAYFLDMVKEAAAESAR</sequence>
<dbReference type="NCBIfam" id="TIGR03800">
    <property type="entry name" value="PLP_synth_Pdx2"/>
    <property type="match status" value="1"/>
</dbReference>
<dbReference type="GO" id="GO:0036381">
    <property type="term" value="F:pyridoxal 5'-phosphate synthase (glutamine hydrolysing) activity"/>
    <property type="evidence" value="ECO:0007669"/>
    <property type="project" value="UniProtKB-EC"/>
</dbReference>
<feature type="binding site" evidence="7">
    <location>
        <begin position="133"/>
        <end position="134"/>
    </location>
    <ligand>
        <name>L-glutamine</name>
        <dbReference type="ChEBI" id="CHEBI:58359"/>
    </ligand>
</feature>
<keyword evidence="2 7" id="KW-0378">Hydrolase</keyword>
<comment type="catalytic activity">
    <reaction evidence="6 7">
        <text>L-glutamine + H2O = L-glutamate + NH4(+)</text>
        <dbReference type="Rhea" id="RHEA:15889"/>
        <dbReference type="ChEBI" id="CHEBI:15377"/>
        <dbReference type="ChEBI" id="CHEBI:28938"/>
        <dbReference type="ChEBI" id="CHEBI:29985"/>
        <dbReference type="ChEBI" id="CHEBI:58359"/>
        <dbReference type="EC" id="3.5.1.2"/>
    </reaction>
</comment>
<feature type="active site" description="Charge relay system" evidence="7">
    <location>
        <position position="169"/>
    </location>
</feature>
<dbReference type="EMBL" id="JAHZIK010000183">
    <property type="protein sequence ID" value="MBW7454312.1"/>
    <property type="molecule type" value="Genomic_DNA"/>
</dbReference>
<dbReference type="GO" id="GO:0004359">
    <property type="term" value="F:glutaminase activity"/>
    <property type="evidence" value="ECO:0007669"/>
    <property type="project" value="UniProtKB-EC"/>
</dbReference>
<dbReference type="PANTHER" id="PTHR31559">
    <property type="entry name" value="PYRIDOXAL 5'-PHOSPHATE SYNTHASE SUBUNIT SNO"/>
    <property type="match status" value="1"/>
</dbReference>
<feature type="active site" description="Charge relay system" evidence="7">
    <location>
        <position position="171"/>
    </location>
</feature>
<dbReference type="InterPro" id="IPR021196">
    <property type="entry name" value="PdxT/SNO_CS"/>
</dbReference>
<dbReference type="PROSITE" id="PS51273">
    <property type="entry name" value="GATASE_TYPE_1"/>
    <property type="match status" value="1"/>
</dbReference>
<evidence type="ECO:0000256" key="1">
    <source>
        <dbReference type="ARBA" id="ARBA00008345"/>
    </source>
</evidence>
<dbReference type="PANTHER" id="PTHR31559:SF0">
    <property type="entry name" value="PYRIDOXAL 5'-PHOSPHATE SYNTHASE SUBUNIT SNO1-RELATED"/>
    <property type="match status" value="1"/>
</dbReference>
<evidence type="ECO:0000256" key="2">
    <source>
        <dbReference type="ARBA" id="ARBA00022801"/>
    </source>
</evidence>
<keyword evidence="5 7" id="KW-0456">Lyase</keyword>
<keyword evidence="4 7" id="KW-0315">Glutamine amidotransferase</keyword>
<gene>
    <name evidence="7 8" type="primary">pdxT</name>
    <name evidence="8" type="ORF">K0U00_09745</name>
</gene>
<dbReference type="SUPFAM" id="SSF52317">
    <property type="entry name" value="Class I glutamine amidotransferase-like"/>
    <property type="match status" value="1"/>
</dbReference>
<evidence type="ECO:0000256" key="3">
    <source>
        <dbReference type="ARBA" id="ARBA00022898"/>
    </source>
</evidence>
<dbReference type="CDD" id="cd01749">
    <property type="entry name" value="GATase1_PB"/>
    <property type="match status" value="1"/>
</dbReference>
<reference evidence="8 9" key="1">
    <citation type="submission" date="2021-07" db="EMBL/GenBank/DDBJ databases">
        <title>Paenibacillus radiodurans sp. nov., isolated from the southeastern edge of Tengger Desert.</title>
        <authorList>
            <person name="Zhang G."/>
        </authorList>
    </citation>
    <scope>NUCLEOTIDE SEQUENCE [LARGE SCALE GENOMIC DNA]</scope>
    <source>
        <strain evidence="8 9">CCM 7311</strain>
    </source>
</reference>
<keyword evidence="9" id="KW-1185">Reference proteome</keyword>
<dbReference type="Pfam" id="PF01174">
    <property type="entry name" value="SNO"/>
    <property type="match status" value="1"/>
</dbReference>
<accession>A0ABS7C075</accession>
<proteinExistence type="inferred from homology"/>
<comment type="similarity">
    <text evidence="1 7">Belongs to the glutaminase PdxT/SNO family.</text>
</comment>
<evidence type="ECO:0000256" key="6">
    <source>
        <dbReference type="ARBA" id="ARBA00049534"/>
    </source>
</evidence>
<dbReference type="PIRSF" id="PIRSF005639">
    <property type="entry name" value="Glut_amidoT_SNO"/>
    <property type="match status" value="1"/>
</dbReference>
<dbReference type="InterPro" id="IPR002161">
    <property type="entry name" value="PdxT/SNO"/>
</dbReference>
<name>A0ABS7C075_9BACL</name>
<feature type="active site" description="Nucleophile" evidence="7">
    <location>
        <position position="78"/>
    </location>
</feature>